<evidence type="ECO:0000259" key="1">
    <source>
        <dbReference type="Pfam" id="PF03976"/>
    </source>
</evidence>
<evidence type="ECO:0000313" key="3">
    <source>
        <dbReference type="Proteomes" id="UP001202961"/>
    </source>
</evidence>
<name>A0ABT0U8W1_9BACT</name>
<reference evidence="2 3" key="1">
    <citation type="journal article" date="2022" name="Syst. Appl. Microbiol.">
        <title>Rhodopirellula aestuarii sp. nov., a novel member of the genus Rhodopirellula isolated from brackish sediments collected in the Tagus River estuary, Portugal.</title>
        <authorList>
            <person name="Vitorino I.R."/>
            <person name="Klimek D."/>
            <person name="Calusinska M."/>
            <person name="Lobo-da-Cunha A."/>
            <person name="Vasconcelos V."/>
            <person name="Lage O.M."/>
        </authorList>
    </citation>
    <scope>NUCLEOTIDE SEQUENCE [LARGE SCALE GENOMIC DNA]</scope>
    <source>
        <strain evidence="2 3">ICT_H3.1</strain>
    </source>
</reference>
<dbReference type="InterPro" id="IPR022488">
    <property type="entry name" value="PPK2-related"/>
</dbReference>
<dbReference type="RefSeq" id="WP_250931082.1">
    <property type="nucleotide sequence ID" value="NZ_JAMQBK010000060.1"/>
</dbReference>
<keyword evidence="3" id="KW-1185">Reference proteome</keyword>
<gene>
    <name evidence="2" type="ORF">NB063_22220</name>
</gene>
<protein>
    <recommendedName>
        <fullName evidence="1">Polyphosphate kinase-2-related domain-containing protein</fullName>
    </recommendedName>
</protein>
<dbReference type="Proteomes" id="UP001202961">
    <property type="component" value="Unassembled WGS sequence"/>
</dbReference>
<accession>A0ABT0U8W1</accession>
<evidence type="ECO:0000313" key="2">
    <source>
        <dbReference type="EMBL" id="MCM2373338.1"/>
    </source>
</evidence>
<dbReference type="Pfam" id="PF03976">
    <property type="entry name" value="PPK2"/>
    <property type="match status" value="1"/>
</dbReference>
<feature type="domain" description="Polyphosphate kinase-2-related" evidence="1">
    <location>
        <begin position="1"/>
        <end position="40"/>
    </location>
</feature>
<proteinExistence type="predicted"/>
<dbReference type="EMBL" id="JAMQBK010000060">
    <property type="protein sequence ID" value="MCM2373338.1"/>
    <property type="molecule type" value="Genomic_DNA"/>
</dbReference>
<comment type="caution">
    <text evidence="2">The sequence shown here is derived from an EMBL/GenBank/DDBJ whole genome shotgun (WGS) entry which is preliminary data.</text>
</comment>
<organism evidence="2 3">
    <name type="scientific">Aporhodopirellula aestuarii</name>
    <dbReference type="NCBI Taxonomy" id="2950107"/>
    <lineage>
        <taxon>Bacteria</taxon>
        <taxon>Pseudomonadati</taxon>
        <taxon>Planctomycetota</taxon>
        <taxon>Planctomycetia</taxon>
        <taxon>Pirellulales</taxon>
        <taxon>Pirellulaceae</taxon>
        <taxon>Aporhodopirellula</taxon>
    </lineage>
</organism>
<sequence>MRFRSDAKSHEILRSCPEFEYILLRSGIQRIKCWIPVSDEMASVTS</sequence>